<dbReference type="Pfam" id="PF13541">
    <property type="entry name" value="ChlI"/>
    <property type="match status" value="1"/>
</dbReference>
<dbReference type="InterPro" id="IPR020588">
    <property type="entry name" value="RecA_ATP-bd"/>
</dbReference>
<dbReference type="InterPro" id="IPR003593">
    <property type="entry name" value="AAA+_ATPase"/>
</dbReference>
<dbReference type="FunFam" id="3.40.50.300:FF:000050">
    <property type="entry name" value="DNA repair protein RadA"/>
    <property type="match status" value="1"/>
</dbReference>
<dbReference type="InterPro" id="IPR004504">
    <property type="entry name" value="DNA_repair_RadA"/>
</dbReference>
<dbReference type="GO" id="GO:0140664">
    <property type="term" value="F:ATP-dependent DNA damage sensor activity"/>
    <property type="evidence" value="ECO:0007669"/>
    <property type="project" value="InterPro"/>
</dbReference>
<dbReference type="Gene3D" id="3.40.50.300">
    <property type="entry name" value="P-loop containing nucleotide triphosphate hydrolases"/>
    <property type="match status" value="1"/>
</dbReference>
<dbReference type="KEGG" id="fho:H9Q81_05850"/>
<dbReference type="CDD" id="cd01121">
    <property type="entry name" value="RadA_SMS_N"/>
    <property type="match status" value="1"/>
</dbReference>
<dbReference type="InterPro" id="IPR027417">
    <property type="entry name" value="P-loop_NTPase"/>
</dbReference>
<keyword evidence="3 11" id="KW-0227">DNA damage</keyword>
<dbReference type="InterPro" id="IPR041166">
    <property type="entry name" value="Rubredoxin_2"/>
</dbReference>
<keyword evidence="4 13" id="KW-0863">Zinc-finger</keyword>
<evidence type="ECO:0000256" key="2">
    <source>
        <dbReference type="ARBA" id="ARBA00022741"/>
    </source>
</evidence>
<dbReference type="InterPro" id="IPR020568">
    <property type="entry name" value="Ribosomal_Su5_D2-typ_SF"/>
</dbReference>
<accession>A0A7G9GUN1</accession>
<keyword evidence="7 11" id="KW-0067">ATP-binding</keyword>
<evidence type="ECO:0000256" key="8">
    <source>
        <dbReference type="ARBA" id="ARBA00023016"/>
    </source>
</evidence>
<dbReference type="Pfam" id="PF06745">
    <property type="entry name" value="ATPase"/>
    <property type="match status" value="1"/>
</dbReference>
<evidence type="ECO:0000259" key="14">
    <source>
        <dbReference type="PROSITE" id="PS50162"/>
    </source>
</evidence>
<evidence type="ECO:0000256" key="12">
    <source>
        <dbReference type="NCBIfam" id="TIGR00416"/>
    </source>
</evidence>
<dbReference type="InterPro" id="IPR014721">
    <property type="entry name" value="Ribsml_uS5_D2-typ_fold_subgr"/>
</dbReference>
<comment type="function">
    <text evidence="11">Plays a role in repairing double-strand DNA breaks, probably involving stabilizing or processing branched DNA or blocked replication forks.</text>
</comment>
<comment type="domain">
    <text evidence="11">The middle region has homology to RecA with ATPase motifs including the RadA KNRFG motif, while the C-terminus is homologous to Lon protease.</text>
</comment>
<evidence type="ECO:0000313" key="15">
    <source>
        <dbReference type="EMBL" id="QNM14513.1"/>
    </source>
</evidence>
<dbReference type="GO" id="GO:0005829">
    <property type="term" value="C:cytosol"/>
    <property type="evidence" value="ECO:0007669"/>
    <property type="project" value="TreeGrafter"/>
</dbReference>
<dbReference type="Pfam" id="PF18073">
    <property type="entry name" value="Zn_ribbon_LapB"/>
    <property type="match status" value="1"/>
</dbReference>
<evidence type="ECO:0000256" key="1">
    <source>
        <dbReference type="ARBA" id="ARBA00022723"/>
    </source>
</evidence>
<evidence type="ECO:0000256" key="3">
    <source>
        <dbReference type="ARBA" id="ARBA00022763"/>
    </source>
</evidence>
<dbReference type="SMART" id="SM00382">
    <property type="entry name" value="AAA"/>
    <property type="match status" value="1"/>
</dbReference>
<dbReference type="EMBL" id="CP060637">
    <property type="protein sequence ID" value="QNM14513.1"/>
    <property type="molecule type" value="Genomic_DNA"/>
</dbReference>
<evidence type="ECO:0000256" key="9">
    <source>
        <dbReference type="ARBA" id="ARBA00023125"/>
    </source>
</evidence>
<dbReference type="AlphaFoldDB" id="A0A7G9GUN1"/>
<sequence length="460" mass="51521">MAKSKSFYICSECGYKTEKWIGKCPKCNSWGTFEEEINIVTSPGAPIHSSTSIKDISENVFSFDEVTFEEKDRLKTGIEEFDRVLGGGLLKGEVVLITGNPGIGKSTLLLQVASEYTKYGDVYYISGEESPAQVKNRGERLKIKSRSLYLMSETDISKIYEFLILKRPGVVVVDSIQTLYNSVIDSIPGTPTQIRECTLKIIELAKKYGISFFIVGHITKDGKVAGPKLLEHMVDAVFNFEGEQGLFHRILRSTKNRFGSTNELAVFSMEEEGMKEVKNSSEYFLSERDEKNIGSMVVPVLEGTKIFLMEIQTLLTEVTIGIPRRIVQGFDRNRIQILTAVAEKKMGLSLGMKDLFLNVPGGLSIADPAADLAVLISILSIYRGVEISQKIAAIGELGLRGEIRKVFFIDKRLRELEKLGFKGVYVPEANRKEIEKNSYGLKLIYLKNLEELLERMNKDG</sequence>
<comment type="similarity">
    <text evidence="11 13">Belongs to the RecA family. RadA subfamily.</text>
</comment>
<evidence type="ECO:0000313" key="16">
    <source>
        <dbReference type="Proteomes" id="UP000515913"/>
    </source>
</evidence>
<keyword evidence="9 11" id="KW-0238">DNA-binding</keyword>
<keyword evidence="16" id="KW-1185">Reference proteome</keyword>
<keyword evidence="8 11" id="KW-0346">Stress response</keyword>
<keyword evidence="5" id="KW-0378">Hydrolase</keyword>
<dbReference type="SUPFAM" id="SSF52540">
    <property type="entry name" value="P-loop containing nucleoside triphosphate hydrolases"/>
    <property type="match status" value="1"/>
</dbReference>
<comment type="function">
    <text evidence="13">DNA-dependent ATPase involved in processing of recombination intermediates, plays a role in repairing DNA breaks. Stimulates the branch migration of RecA-mediated strand transfer reactions, allowing the 3' invading strand to extend heteroduplex DNA faster. Binds ssDNA in the presence of ADP but not other nucleotides, has ATPase activity that is stimulated by ssDNA and various branched DNA structures, but inhibited by SSB. Does not have RecA's homology-searching function.</text>
</comment>
<keyword evidence="6 13" id="KW-0862">Zinc</keyword>
<dbReference type="Gene3D" id="3.30.230.10">
    <property type="match status" value="1"/>
</dbReference>
<gene>
    <name evidence="11 15" type="primary">radA</name>
    <name evidence="15" type="ORF">H9Q81_05850</name>
</gene>
<feature type="domain" description="RecA family profile 1" evidence="14">
    <location>
        <begin position="70"/>
        <end position="218"/>
    </location>
</feature>
<dbReference type="PANTHER" id="PTHR32472">
    <property type="entry name" value="DNA REPAIR PROTEIN RADA"/>
    <property type="match status" value="1"/>
</dbReference>
<feature type="short sequence motif" description="RadA KNRFG motif" evidence="11">
    <location>
        <begin position="255"/>
        <end position="259"/>
    </location>
</feature>
<dbReference type="NCBIfam" id="TIGR00416">
    <property type="entry name" value="sms"/>
    <property type="match status" value="1"/>
</dbReference>
<evidence type="ECO:0000256" key="7">
    <source>
        <dbReference type="ARBA" id="ARBA00022840"/>
    </source>
</evidence>
<dbReference type="GO" id="GO:0000725">
    <property type="term" value="P:recombinational repair"/>
    <property type="evidence" value="ECO:0007669"/>
    <property type="project" value="UniProtKB-UniRule"/>
</dbReference>
<protein>
    <recommendedName>
        <fullName evidence="11 12">DNA repair protein RadA</fullName>
    </recommendedName>
</protein>
<evidence type="ECO:0000256" key="11">
    <source>
        <dbReference type="HAMAP-Rule" id="MF_01498"/>
    </source>
</evidence>
<evidence type="ECO:0000256" key="4">
    <source>
        <dbReference type="ARBA" id="ARBA00022771"/>
    </source>
</evidence>
<dbReference type="PROSITE" id="PS50162">
    <property type="entry name" value="RECA_2"/>
    <property type="match status" value="1"/>
</dbReference>
<dbReference type="GO" id="GO:0008270">
    <property type="term" value="F:zinc ion binding"/>
    <property type="evidence" value="ECO:0007669"/>
    <property type="project" value="UniProtKB-KW"/>
</dbReference>
<dbReference type="RefSeq" id="WP_101474068.1">
    <property type="nucleotide sequence ID" value="NZ_CP060637.1"/>
</dbReference>
<dbReference type="SUPFAM" id="SSF54211">
    <property type="entry name" value="Ribosomal protein S5 domain 2-like"/>
    <property type="match status" value="1"/>
</dbReference>
<dbReference type="InterPro" id="IPR014774">
    <property type="entry name" value="KaiC-like_dom"/>
</dbReference>
<keyword evidence="2 11" id="KW-0547">Nucleotide-binding</keyword>
<keyword evidence="1 11" id="KW-0479">Metal-binding</keyword>
<name>A0A7G9GUN1_9FUSO</name>
<feature type="binding site" evidence="11">
    <location>
        <begin position="99"/>
        <end position="106"/>
    </location>
    <ligand>
        <name>ATP</name>
        <dbReference type="ChEBI" id="CHEBI:30616"/>
    </ligand>
</feature>
<feature type="region of interest" description="Lon-protease-like" evidence="11">
    <location>
        <begin position="354"/>
        <end position="460"/>
    </location>
</feature>
<dbReference type="GO" id="GO:0016787">
    <property type="term" value="F:hydrolase activity"/>
    <property type="evidence" value="ECO:0007669"/>
    <property type="project" value="UniProtKB-KW"/>
</dbReference>
<proteinExistence type="inferred from homology"/>
<evidence type="ECO:0000256" key="10">
    <source>
        <dbReference type="ARBA" id="ARBA00023204"/>
    </source>
</evidence>
<dbReference type="PRINTS" id="PR01874">
    <property type="entry name" value="DNAREPAIRADA"/>
</dbReference>
<dbReference type="GO" id="GO:0003684">
    <property type="term" value="F:damaged DNA binding"/>
    <property type="evidence" value="ECO:0007669"/>
    <property type="project" value="InterPro"/>
</dbReference>
<dbReference type="HAMAP" id="MF_01498">
    <property type="entry name" value="RadA_bact"/>
    <property type="match status" value="1"/>
</dbReference>
<organism evidence="15 16">
    <name type="scientific">Fusobacterium hominis</name>
    <dbReference type="NCBI Taxonomy" id="2764326"/>
    <lineage>
        <taxon>Bacteria</taxon>
        <taxon>Fusobacteriati</taxon>
        <taxon>Fusobacteriota</taxon>
        <taxon>Fusobacteriia</taxon>
        <taxon>Fusobacteriales</taxon>
        <taxon>Fusobacteriaceae</taxon>
        <taxon>Fusobacterium</taxon>
    </lineage>
</organism>
<reference evidence="15 16" key="1">
    <citation type="submission" date="2020-08" db="EMBL/GenBank/DDBJ databases">
        <authorList>
            <person name="Liu C."/>
            <person name="Sun Q."/>
        </authorList>
    </citation>
    <scope>NUCLEOTIDE SEQUENCE [LARGE SCALE GENOMIC DNA]</scope>
    <source>
        <strain evidence="15 16">NSJ-57</strain>
    </source>
</reference>
<keyword evidence="10 11" id="KW-0234">DNA repair</keyword>
<dbReference type="PANTHER" id="PTHR32472:SF10">
    <property type="entry name" value="DNA REPAIR PROTEIN RADA-LIKE PROTEIN"/>
    <property type="match status" value="1"/>
</dbReference>
<evidence type="ECO:0000256" key="6">
    <source>
        <dbReference type="ARBA" id="ARBA00022833"/>
    </source>
</evidence>
<evidence type="ECO:0000256" key="13">
    <source>
        <dbReference type="RuleBase" id="RU003555"/>
    </source>
</evidence>
<evidence type="ECO:0000256" key="5">
    <source>
        <dbReference type="ARBA" id="ARBA00022801"/>
    </source>
</evidence>
<dbReference type="Proteomes" id="UP000515913">
    <property type="component" value="Chromosome"/>
</dbReference>
<dbReference type="GO" id="GO:0005524">
    <property type="term" value="F:ATP binding"/>
    <property type="evidence" value="ECO:0007669"/>
    <property type="project" value="UniProtKB-UniRule"/>
</dbReference>